<comment type="subcellular location">
    <subcellularLocation>
        <location evidence="1 5">Cell membrane</location>
        <topology evidence="1 5">Multi-pass membrane protein</topology>
    </subcellularLocation>
    <subcellularLocation>
        <location evidence="6">Membrane</location>
        <topology evidence="6">Multi-pass membrane protein</topology>
    </subcellularLocation>
</comment>
<proteinExistence type="inferred from homology"/>
<dbReference type="PANTHER" id="PTHR22773">
    <property type="entry name" value="NADH DEHYDROGENASE"/>
    <property type="match status" value="1"/>
</dbReference>
<gene>
    <name evidence="5 8" type="primary">nuoN</name>
    <name evidence="8" type="ORF">GCM10007140_38390</name>
</gene>
<dbReference type="InterPro" id="IPR010096">
    <property type="entry name" value="NADH-Q_OxRdtase_suN/2"/>
</dbReference>
<feature type="transmembrane region" description="Helical" evidence="5">
    <location>
        <begin position="111"/>
        <end position="127"/>
    </location>
</feature>
<feature type="transmembrane region" description="Helical" evidence="5">
    <location>
        <begin position="249"/>
        <end position="271"/>
    </location>
</feature>
<feature type="transmembrane region" description="Helical" evidence="5">
    <location>
        <begin position="283"/>
        <end position="303"/>
    </location>
</feature>
<reference evidence="8" key="2">
    <citation type="submission" date="2020-09" db="EMBL/GenBank/DDBJ databases">
        <authorList>
            <person name="Sun Q."/>
            <person name="Zhou Y."/>
        </authorList>
    </citation>
    <scope>NUCLEOTIDE SEQUENCE</scope>
    <source>
        <strain evidence="8">CGMCC 1.12698</strain>
    </source>
</reference>
<name>A0A917AWV3_9BACI</name>
<protein>
    <recommendedName>
        <fullName evidence="5">NADH-quinone oxidoreductase subunit N</fullName>
        <ecNumber evidence="5">7.1.1.-</ecNumber>
    </recommendedName>
    <alternativeName>
        <fullName evidence="5">NADH dehydrogenase I subunit N</fullName>
    </alternativeName>
    <alternativeName>
        <fullName evidence="5">NDH-1 subunit N</fullName>
    </alternativeName>
</protein>
<feature type="transmembrane region" description="Helical" evidence="5">
    <location>
        <begin position="133"/>
        <end position="152"/>
    </location>
</feature>
<comment type="subunit">
    <text evidence="5">NDH-1 is composed of 14 different subunits. Subunits NuoA, H, J, K, L, M, N constitute the membrane sector of the complex.</text>
</comment>
<feature type="transmembrane region" description="Helical" evidence="5">
    <location>
        <begin position="207"/>
        <end position="228"/>
    </location>
</feature>
<sequence>MDMETLLSYDWHTMMPEFIIVGFAILLSLLDLFLGKKVDRRKLGWVGFVGVLVAFVSLLFLLPHESTEILFNTFRFDSFGKAFKLLLLVGTMLVFVLAIHDDEKEIQDRGEYYYLFLTALLGAMFMVSSGDLITLFVGLELLSISSYILVAIRKKNRKSNEAALKYVINGGISTAITLFGLSYIYGLTGSTNIQDMSIFIQTGNLESVQGLIGMAFLLTFVGLSFKLATMPFHMWAPDVYEGASTPVTAFLGAVSKVAGFAIVLRLFLSIFGAIPMDEGQSTYLLYMQGFIAVVAAITMIIGNTIALKQVSVKRMLAYSSIAHAGYLLVPFMAFSPFLMDNMWFYLLAYLFMNIGALAVVQVVQRAIGSDHLTSFSGLYKRSPLLAVLLTIFLLSLAGIPGTAGFIGKVHIFLSAFVVEPAHYVLAAILMGTTVISYYYYFSIIQQMFFRQPDKEETIRPQSGLLIVGCLCAVATIVLGIFPFLAYEFFFQYFDVLKDFLG</sequence>
<keyword evidence="5" id="KW-1003">Cell membrane</keyword>
<comment type="catalytic activity">
    <reaction evidence="5">
        <text>a quinone + NADH + 5 H(+)(in) = a quinol + NAD(+) + 4 H(+)(out)</text>
        <dbReference type="Rhea" id="RHEA:57888"/>
        <dbReference type="ChEBI" id="CHEBI:15378"/>
        <dbReference type="ChEBI" id="CHEBI:24646"/>
        <dbReference type="ChEBI" id="CHEBI:57540"/>
        <dbReference type="ChEBI" id="CHEBI:57945"/>
        <dbReference type="ChEBI" id="CHEBI:132124"/>
    </reaction>
</comment>
<feature type="transmembrane region" description="Helical" evidence="5">
    <location>
        <begin position="384"/>
        <end position="406"/>
    </location>
</feature>
<dbReference type="HAMAP" id="MF_00445">
    <property type="entry name" value="NDH1_NuoN_1"/>
    <property type="match status" value="1"/>
</dbReference>
<dbReference type="GO" id="GO:0008137">
    <property type="term" value="F:NADH dehydrogenase (ubiquinone) activity"/>
    <property type="evidence" value="ECO:0007669"/>
    <property type="project" value="InterPro"/>
</dbReference>
<evidence type="ECO:0000313" key="8">
    <source>
        <dbReference type="EMBL" id="GGE85237.1"/>
    </source>
</evidence>
<feature type="transmembrane region" description="Helical" evidence="5">
    <location>
        <begin position="43"/>
        <end position="62"/>
    </location>
</feature>
<keyword evidence="5" id="KW-0874">Quinone</keyword>
<feature type="transmembrane region" description="Helical" evidence="5">
    <location>
        <begin position="82"/>
        <end position="99"/>
    </location>
</feature>
<feature type="transmembrane region" description="Helical" evidence="5">
    <location>
        <begin position="462"/>
        <end position="486"/>
    </location>
</feature>
<dbReference type="AlphaFoldDB" id="A0A917AWV3"/>
<comment type="caution">
    <text evidence="8">The sequence shown here is derived from an EMBL/GenBank/DDBJ whole genome shotgun (WGS) entry which is preliminary data.</text>
</comment>
<feature type="domain" description="NADH:quinone oxidoreductase/Mrp antiporter transmembrane" evidence="7">
    <location>
        <begin position="129"/>
        <end position="435"/>
    </location>
</feature>
<dbReference type="GO" id="GO:0048038">
    <property type="term" value="F:quinone binding"/>
    <property type="evidence" value="ECO:0007669"/>
    <property type="project" value="UniProtKB-KW"/>
</dbReference>
<evidence type="ECO:0000256" key="4">
    <source>
        <dbReference type="ARBA" id="ARBA00023136"/>
    </source>
</evidence>
<comment type="function">
    <text evidence="5">NDH-1 shuttles electrons from NADH, via FMN and iron-sulfur (Fe-S) centers, to quinones in the respiratory chain. The immediate electron acceptor for the enzyme in this species is believed to be a menaquinone. Couples the redox reaction to proton translocation (for every two electrons transferred, four hydrogen ions are translocated across the cytoplasmic membrane), and thus conserves the redox energy in a proton gradient.</text>
</comment>
<feature type="transmembrane region" description="Helical" evidence="5">
    <location>
        <begin position="164"/>
        <end position="187"/>
    </location>
</feature>
<dbReference type="NCBIfam" id="NF004446">
    <property type="entry name" value="PRK05777.2-4"/>
    <property type="match status" value="1"/>
</dbReference>
<feature type="transmembrane region" description="Helical" evidence="5">
    <location>
        <begin position="421"/>
        <end position="441"/>
    </location>
</feature>
<evidence type="ECO:0000313" key="9">
    <source>
        <dbReference type="Proteomes" id="UP000605259"/>
    </source>
</evidence>
<keyword evidence="4 5" id="KW-0472">Membrane</keyword>
<dbReference type="EMBL" id="BMFK01000009">
    <property type="protein sequence ID" value="GGE85237.1"/>
    <property type="molecule type" value="Genomic_DNA"/>
</dbReference>
<reference evidence="8" key="1">
    <citation type="journal article" date="2014" name="Int. J. Syst. Evol. Microbiol.">
        <title>Complete genome sequence of Corynebacterium casei LMG S-19264T (=DSM 44701T), isolated from a smear-ripened cheese.</title>
        <authorList>
            <consortium name="US DOE Joint Genome Institute (JGI-PGF)"/>
            <person name="Walter F."/>
            <person name="Albersmeier A."/>
            <person name="Kalinowski J."/>
            <person name="Ruckert C."/>
        </authorList>
    </citation>
    <scope>NUCLEOTIDE SEQUENCE</scope>
    <source>
        <strain evidence="8">CGMCC 1.12698</strain>
    </source>
</reference>
<organism evidence="8 9">
    <name type="scientific">Priestia taiwanensis</name>
    <dbReference type="NCBI Taxonomy" id="1347902"/>
    <lineage>
        <taxon>Bacteria</taxon>
        <taxon>Bacillati</taxon>
        <taxon>Bacillota</taxon>
        <taxon>Bacilli</taxon>
        <taxon>Bacillales</taxon>
        <taxon>Bacillaceae</taxon>
        <taxon>Priestia</taxon>
    </lineage>
</organism>
<keyword evidence="9" id="KW-1185">Reference proteome</keyword>
<dbReference type="GO" id="GO:0050136">
    <property type="term" value="F:NADH dehydrogenase (quinone) (non-electrogenic) activity"/>
    <property type="evidence" value="ECO:0007669"/>
    <property type="project" value="UniProtKB-UniRule"/>
</dbReference>
<dbReference type="EC" id="7.1.1.-" evidence="5"/>
<keyword evidence="3 5" id="KW-1133">Transmembrane helix</keyword>
<feature type="transmembrane region" description="Helical" evidence="5">
    <location>
        <begin position="15"/>
        <end position="34"/>
    </location>
</feature>
<dbReference type="GO" id="GO:0042773">
    <property type="term" value="P:ATP synthesis coupled electron transport"/>
    <property type="evidence" value="ECO:0007669"/>
    <property type="project" value="InterPro"/>
</dbReference>
<keyword evidence="5" id="KW-1278">Translocase</keyword>
<evidence type="ECO:0000256" key="5">
    <source>
        <dbReference type="HAMAP-Rule" id="MF_00445"/>
    </source>
</evidence>
<keyword evidence="2 5" id="KW-0812">Transmembrane</keyword>
<comment type="similarity">
    <text evidence="5">Belongs to the complex I subunit 2 family.</text>
</comment>
<evidence type="ECO:0000256" key="1">
    <source>
        <dbReference type="ARBA" id="ARBA00004651"/>
    </source>
</evidence>
<dbReference type="GO" id="GO:0005886">
    <property type="term" value="C:plasma membrane"/>
    <property type="evidence" value="ECO:0007669"/>
    <property type="project" value="UniProtKB-SubCell"/>
</dbReference>
<keyword evidence="5" id="KW-0813">Transport</keyword>
<feature type="transmembrane region" description="Helical" evidence="5">
    <location>
        <begin position="315"/>
        <end position="337"/>
    </location>
</feature>
<evidence type="ECO:0000256" key="6">
    <source>
        <dbReference type="RuleBase" id="RU000320"/>
    </source>
</evidence>
<evidence type="ECO:0000259" key="7">
    <source>
        <dbReference type="Pfam" id="PF00361"/>
    </source>
</evidence>
<dbReference type="Pfam" id="PF00361">
    <property type="entry name" value="Proton_antipo_M"/>
    <property type="match status" value="1"/>
</dbReference>
<feature type="transmembrane region" description="Helical" evidence="5">
    <location>
        <begin position="343"/>
        <end position="363"/>
    </location>
</feature>
<dbReference type="NCBIfam" id="NF004443">
    <property type="entry name" value="PRK05777.2-1"/>
    <property type="match status" value="1"/>
</dbReference>
<dbReference type="NCBIfam" id="TIGR01770">
    <property type="entry name" value="NDH_I_N"/>
    <property type="match status" value="1"/>
</dbReference>
<evidence type="ECO:0000256" key="2">
    <source>
        <dbReference type="ARBA" id="ARBA00022692"/>
    </source>
</evidence>
<dbReference type="Proteomes" id="UP000605259">
    <property type="component" value="Unassembled WGS sequence"/>
</dbReference>
<accession>A0A917AWV3</accession>
<keyword evidence="5" id="KW-0520">NAD</keyword>
<evidence type="ECO:0000256" key="3">
    <source>
        <dbReference type="ARBA" id="ARBA00022989"/>
    </source>
</evidence>
<dbReference type="InterPro" id="IPR001750">
    <property type="entry name" value="ND/Mrp_TM"/>
</dbReference>